<dbReference type="InterPro" id="IPR035986">
    <property type="entry name" value="PKD_dom_sf"/>
</dbReference>
<proteinExistence type="predicted"/>
<dbReference type="InterPro" id="IPR013783">
    <property type="entry name" value="Ig-like_fold"/>
</dbReference>
<keyword evidence="3" id="KW-1185">Reference proteome</keyword>
<dbReference type="Pfam" id="PF22352">
    <property type="entry name" value="K319L-like_PKD"/>
    <property type="match status" value="1"/>
</dbReference>
<dbReference type="RefSeq" id="WP_070124167.1">
    <property type="nucleotide sequence ID" value="NZ_MDHN01000010.1"/>
</dbReference>
<dbReference type="InterPro" id="IPR029865">
    <property type="entry name" value="KIAA0319-like"/>
</dbReference>
<evidence type="ECO:0000313" key="3">
    <source>
        <dbReference type="Proteomes" id="UP000175691"/>
    </source>
</evidence>
<dbReference type="SUPFAM" id="SSF49299">
    <property type="entry name" value="PKD domain"/>
    <property type="match status" value="1"/>
</dbReference>
<gene>
    <name evidence="2" type="ORF">BFC18_06640</name>
</gene>
<dbReference type="InterPro" id="IPR022409">
    <property type="entry name" value="PKD/Chitinase_dom"/>
</dbReference>
<dbReference type="CDD" id="cd00146">
    <property type="entry name" value="PKD"/>
    <property type="match status" value="1"/>
</dbReference>
<dbReference type="Proteomes" id="UP000175691">
    <property type="component" value="Unassembled WGS sequence"/>
</dbReference>
<dbReference type="STRING" id="1656094.BFC18_06640"/>
<dbReference type="AlphaFoldDB" id="A0A1E7ZEA4"/>
<dbReference type="Gene3D" id="2.60.40.10">
    <property type="entry name" value="Immunoglobulins"/>
    <property type="match status" value="2"/>
</dbReference>
<dbReference type="PANTHER" id="PTHR46182:SF2">
    <property type="entry name" value="FI19480P1"/>
    <property type="match status" value="1"/>
</dbReference>
<dbReference type="SMART" id="SM00089">
    <property type="entry name" value="PKD"/>
    <property type="match status" value="1"/>
</dbReference>
<name>A0A1E7ZEA4_9ALTE</name>
<sequence length="520" mass="56582">MSLPLVNTMQYGIRGNTAAPVITESGVAGFCRLDSTGLVSGLLATDDEQGDISLAIQPDGEFYAGHLGDFEHPFIVRDKWGNTATYTTTISVIGEYKLSPTPYYDGFDELHDYWTQQSGTFSAVNGSLMGTGDLPSRPWWLATVDGDSNAHVQATFNLNGTAASNVAVVLRYKDNNNHIYATYEANNGFCVVKRENGSFNVALGNTGVEIPANDDFEVGLRAVRDEITLFFNGSPVGSFKDDFNLYESQHGVMLFDNAQEVKEFRIAASDSEVSQLTGTEPFPTEAPNMKPTAFATTSTPTVTPGDSVVLDSSGSIDNDGTIVSRTWTLTTAQQGVTFYDATAAIATASGLTEPGTYTFRVTVTDDDGETSSADVSVTVLAANSRDLVAALELVRCEIVHDENLQIFEGYGNREKIGFRPDNEVGLPIRNGMIDWSDSRWDRVEVIAGIDSKISTNDALYSIDNEWLRLRLGDLKLSNSTTLELTFVAYVKEEPLGFVLTANHQIPLAKASVFRKRFQGQ</sequence>
<protein>
    <recommendedName>
        <fullName evidence="1">PKD/Chitinase domain-containing protein</fullName>
    </recommendedName>
</protein>
<dbReference type="GO" id="GO:0016020">
    <property type="term" value="C:membrane"/>
    <property type="evidence" value="ECO:0007669"/>
    <property type="project" value="TreeGrafter"/>
</dbReference>
<dbReference type="EMBL" id="MDHN01000010">
    <property type="protein sequence ID" value="OFC71827.1"/>
    <property type="molecule type" value="Genomic_DNA"/>
</dbReference>
<reference evidence="2 3" key="1">
    <citation type="submission" date="2016-08" db="EMBL/GenBank/DDBJ databases">
        <authorList>
            <person name="Seilhamer J.J."/>
        </authorList>
    </citation>
    <scope>NUCLEOTIDE SEQUENCE [LARGE SCALE GENOMIC DNA]</scope>
    <source>
        <strain evidence="2 3">KCTC 42603</strain>
    </source>
</reference>
<dbReference type="GO" id="GO:0031410">
    <property type="term" value="C:cytoplasmic vesicle"/>
    <property type="evidence" value="ECO:0007669"/>
    <property type="project" value="TreeGrafter"/>
</dbReference>
<feature type="domain" description="PKD/Chitinase" evidence="1">
    <location>
        <begin position="292"/>
        <end position="382"/>
    </location>
</feature>
<organism evidence="2 3">
    <name type="scientific">Alteromonas confluentis</name>
    <dbReference type="NCBI Taxonomy" id="1656094"/>
    <lineage>
        <taxon>Bacteria</taxon>
        <taxon>Pseudomonadati</taxon>
        <taxon>Pseudomonadota</taxon>
        <taxon>Gammaproteobacteria</taxon>
        <taxon>Alteromonadales</taxon>
        <taxon>Alteromonadaceae</taxon>
        <taxon>Alteromonas/Salinimonas group</taxon>
        <taxon>Alteromonas</taxon>
    </lineage>
</organism>
<dbReference type="PANTHER" id="PTHR46182">
    <property type="entry name" value="FI19480P1"/>
    <property type="match status" value="1"/>
</dbReference>
<evidence type="ECO:0000259" key="1">
    <source>
        <dbReference type="SMART" id="SM00089"/>
    </source>
</evidence>
<dbReference type="OrthoDB" id="9790784at2"/>
<evidence type="ECO:0000313" key="2">
    <source>
        <dbReference type="EMBL" id="OFC71827.1"/>
    </source>
</evidence>
<accession>A0A1E7ZEA4</accession>
<comment type="caution">
    <text evidence="2">The sequence shown here is derived from an EMBL/GenBank/DDBJ whole genome shotgun (WGS) entry which is preliminary data.</text>
</comment>
<dbReference type="Gene3D" id="2.60.120.560">
    <property type="entry name" value="Exo-inulinase, domain 1"/>
    <property type="match status" value="1"/>
</dbReference>